<evidence type="ECO:0000256" key="2">
    <source>
        <dbReference type="ARBA" id="ARBA00012180"/>
    </source>
</evidence>
<dbReference type="PROSITE" id="PS50878">
    <property type="entry name" value="RT_POL"/>
    <property type="match status" value="1"/>
</dbReference>
<dbReference type="EC" id="3.1.26.4" evidence="2"/>
<dbReference type="GO" id="GO:0016032">
    <property type="term" value="P:viral process"/>
    <property type="evidence" value="ECO:0007669"/>
    <property type="project" value="InterPro"/>
</dbReference>
<dbReference type="InterPro" id="IPR036397">
    <property type="entry name" value="RNaseH_sf"/>
</dbReference>
<dbReference type="EMBL" id="QRBI01000093">
    <property type="protein sequence ID" value="RMC21776.1"/>
    <property type="molecule type" value="Genomic_DNA"/>
</dbReference>
<dbReference type="SUPFAM" id="SSF56672">
    <property type="entry name" value="DNA/RNA polymerases"/>
    <property type="match status" value="1"/>
</dbReference>
<dbReference type="Gene3D" id="1.10.375.10">
    <property type="entry name" value="Human Immunodeficiency Virus Type 1 Capsid Protein"/>
    <property type="match status" value="1"/>
</dbReference>
<dbReference type="GO" id="GO:0003676">
    <property type="term" value="F:nucleic acid binding"/>
    <property type="evidence" value="ECO:0007669"/>
    <property type="project" value="InterPro"/>
</dbReference>
<dbReference type="Gene3D" id="3.30.420.10">
    <property type="entry name" value="Ribonuclease H-like superfamily/Ribonuclease H"/>
    <property type="match status" value="1"/>
</dbReference>
<evidence type="ECO:0000313" key="5">
    <source>
        <dbReference type="Proteomes" id="UP000269221"/>
    </source>
</evidence>
<dbReference type="InterPro" id="IPR008919">
    <property type="entry name" value="Retrov_capsid_N"/>
</dbReference>
<dbReference type="InterPro" id="IPR043502">
    <property type="entry name" value="DNA/RNA_pol_sf"/>
</dbReference>
<protein>
    <recommendedName>
        <fullName evidence="2">ribonuclease H</fullName>
        <ecNumber evidence="2">3.1.26.4</ecNumber>
    </recommendedName>
</protein>
<name>A0A3M0L9T6_HIRRU</name>
<dbReference type="PANTHER" id="PTHR33064">
    <property type="entry name" value="POL PROTEIN"/>
    <property type="match status" value="1"/>
</dbReference>
<evidence type="ECO:0000256" key="1">
    <source>
        <dbReference type="ARBA" id="ARBA00010879"/>
    </source>
</evidence>
<dbReference type="InterPro" id="IPR043128">
    <property type="entry name" value="Rev_trsase/Diguanyl_cyclase"/>
</dbReference>
<feature type="domain" description="Reverse transcriptase" evidence="3">
    <location>
        <begin position="145"/>
        <end position="415"/>
    </location>
</feature>
<evidence type="ECO:0000313" key="4">
    <source>
        <dbReference type="EMBL" id="RMC21776.1"/>
    </source>
</evidence>
<reference evidence="4 5" key="1">
    <citation type="submission" date="2018-07" db="EMBL/GenBank/DDBJ databases">
        <title>A high quality draft genome assembly of the barn swallow (H. rustica rustica).</title>
        <authorList>
            <person name="Formenti G."/>
            <person name="Chiara M."/>
            <person name="Poveda L."/>
            <person name="Francoijs K.-J."/>
            <person name="Bonisoli-Alquati A."/>
            <person name="Canova L."/>
            <person name="Gianfranceschi L."/>
            <person name="Horner D.S."/>
            <person name="Saino N."/>
        </authorList>
    </citation>
    <scope>NUCLEOTIDE SEQUENCE [LARGE SCALE GENOMIC DNA]</scope>
    <source>
        <strain evidence="4">Chelidonia</strain>
        <tissue evidence="4">Blood</tissue>
    </source>
</reference>
<dbReference type="Gene3D" id="3.10.10.10">
    <property type="entry name" value="HIV Type 1 Reverse Transcriptase, subunit A, domain 1"/>
    <property type="match status" value="1"/>
</dbReference>
<dbReference type="AlphaFoldDB" id="A0A3M0L9T6"/>
<dbReference type="GO" id="GO:0006259">
    <property type="term" value="P:DNA metabolic process"/>
    <property type="evidence" value="ECO:0007669"/>
    <property type="project" value="UniProtKB-ARBA"/>
</dbReference>
<proteinExistence type="inferred from homology"/>
<organism evidence="4 5">
    <name type="scientific">Hirundo rustica rustica</name>
    <dbReference type="NCBI Taxonomy" id="333673"/>
    <lineage>
        <taxon>Eukaryota</taxon>
        <taxon>Metazoa</taxon>
        <taxon>Chordata</taxon>
        <taxon>Craniata</taxon>
        <taxon>Vertebrata</taxon>
        <taxon>Euteleostomi</taxon>
        <taxon>Archelosauria</taxon>
        <taxon>Archosauria</taxon>
        <taxon>Dinosauria</taxon>
        <taxon>Saurischia</taxon>
        <taxon>Theropoda</taxon>
        <taxon>Coelurosauria</taxon>
        <taxon>Aves</taxon>
        <taxon>Neognathae</taxon>
        <taxon>Neoaves</taxon>
        <taxon>Telluraves</taxon>
        <taxon>Australaves</taxon>
        <taxon>Passeriformes</taxon>
        <taxon>Sylvioidea</taxon>
        <taxon>Hirundinidae</taxon>
        <taxon>Hirundo</taxon>
    </lineage>
</organism>
<dbReference type="GO" id="GO:0004523">
    <property type="term" value="F:RNA-DNA hybrid ribonuclease activity"/>
    <property type="evidence" value="ECO:0007669"/>
    <property type="project" value="UniProtKB-EC"/>
</dbReference>
<dbReference type="PANTHER" id="PTHR33064:SF37">
    <property type="entry name" value="RIBONUCLEASE H"/>
    <property type="match status" value="1"/>
</dbReference>
<comment type="similarity">
    <text evidence="1">Belongs to the beta type-B retroviral polymerase family. HERV class-II K(HML-2) pol subfamily.</text>
</comment>
<gene>
    <name evidence="4" type="ORF">DUI87_02645</name>
</gene>
<dbReference type="Pfam" id="PF00078">
    <property type="entry name" value="RVT_1"/>
    <property type="match status" value="1"/>
</dbReference>
<dbReference type="Proteomes" id="UP000269221">
    <property type="component" value="Unassembled WGS sequence"/>
</dbReference>
<dbReference type="InterPro" id="IPR051320">
    <property type="entry name" value="Viral_Replic_Matur_Polypro"/>
</dbReference>
<dbReference type="Gene3D" id="3.30.70.270">
    <property type="match status" value="1"/>
</dbReference>
<keyword evidence="5" id="KW-1185">Reference proteome</keyword>
<comment type="caution">
    <text evidence="4">The sequence shown here is derived from an EMBL/GenBank/DDBJ whole genome shotgun (WGS) entry which is preliminary data.</text>
</comment>
<dbReference type="OrthoDB" id="9113925at2759"/>
<dbReference type="InterPro" id="IPR000477">
    <property type="entry name" value="RT_dom"/>
</dbReference>
<evidence type="ECO:0000259" key="3">
    <source>
        <dbReference type="PROSITE" id="PS50878"/>
    </source>
</evidence>
<sequence>MIRLRVADGTLNELVPREDPEWDPNTARGHQALKGYQELLIEGVRTGIPKTARIIFEGGRIKLEIPEENIAKMFIIKEVEPQPIREEIEQAVVPWVWETGTPGKLKAAQPVVVELKEGKEPVRLRQYAIKPEVRREIAPIIDQYLSLGILQECESEYNTPIFPVKKPNGKYRLVQDLRAINEITKDIYPVVANPYTLLTSVSEKFEWFTVIDLKDAFFCIPLALESRKYFAFEWENPDTGRRRQLTWSRLPQGFKNSPTIFGNQLAQELEEWKTTQLRLARMPMSGSSNGVANTRSKKVNFGRKLEVYVPHIVIAVLEQKGGHWLSSSRLLQYQALLREQDDIELKITPHLNPAEFLRSDQEEGELVHDCVEIIEQVYASREDLKDAPIDGPDWELFTDGSSFVENGTRYAGYAVVTTLQVIEAKALPLEPRLKRQKLEP</sequence>
<accession>A0A3M0L9T6</accession>